<feature type="transmembrane region" description="Helical" evidence="6">
    <location>
        <begin position="121"/>
        <end position="143"/>
    </location>
</feature>
<evidence type="ECO:0000256" key="5">
    <source>
        <dbReference type="ARBA" id="ARBA00023136"/>
    </source>
</evidence>
<dbReference type="Pfam" id="PF02588">
    <property type="entry name" value="YitT_membrane"/>
    <property type="match status" value="1"/>
</dbReference>
<dbReference type="InterPro" id="IPR051461">
    <property type="entry name" value="UPF0750_membrane"/>
</dbReference>
<keyword evidence="5 6" id="KW-0472">Membrane</keyword>
<feature type="transmembrane region" description="Helical" evidence="6">
    <location>
        <begin position="64"/>
        <end position="84"/>
    </location>
</feature>
<protein>
    <submittedName>
        <fullName evidence="8">YitT family protein</fullName>
    </submittedName>
</protein>
<keyword evidence="9" id="KW-1185">Reference proteome</keyword>
<dbReference type="InterPro" id="IPR003740">
    <property type="entry name" value="YitT"/>
</dbReference>
<feature type="domain" description="DUF2179" evidence="7">
    <location>
        <begin position="235"/>
        <end position="289"/>
    </location>
</feature>
<dbReference type="InterPro" id="IPR019264">
    <property type="entry name" value="DUF2179"/>
</dbReference>
<dbReference type="PANTHER" id="PTHR33545:SF5">
    <property type="entry name" value="UPF0750 MEMBRANE PROTEIN YITT"/>
    <property type="match status" value="1"/>
</dbReference>
<keyword evidence="2" id="KW-1003">Cell membrane</keyword>
<dbReference type="CDD" id="cd16380">
    <property type="entry name" value="YitT_C"/>
    <property type="match status" value="1"/>
</dbReference>
<feature type="transmembrane region" description="Helical" evidence="6">
    <location>
        <begin position="91"/>
        <end position="109"/>
    </location>
</feature>
<dbReference type="PIRSF" id="PIRSF006483">
    <property type="entry name" value="Membrane_protein_YitT"/>
    <property type="match status" value="1"/>
</dbReference>
<feature type="transmembrane region" description="Helical" evidence="6">
    <location>
        <begin position="25"/>
        <end position="44"/>
    </location>
</feature>
<dbReference type="EMBL" id="JAKGUD010000011">
    <property type="protein sequence ID" value="MCF4143141.1"/>
    <property type="molecule type" value="Genomic_DNA"/>
</dbReference>
<keyword evidence="3 6" id="KW-0812">Transmembrane</keyword>
<evidence type="ECO:0000256" key="4">
    <source>
        <dbReference type="ARBA" id="ARBA00022989"/>
    </source>
</evidence>
<gene>
    <name evidence="8" type="ORF">L2W38_10000</name>
</gene>
<name>A0ABS9ERK5_9BACT</name>
<proteinExistence type="predicted"/>
<accession>A0ABS9ERK5</accession>
<dbReference type="PANTHER" id="PTHR33545">
    <property type="entry name" value="UPF0750 MEMBRANE PROTEIN YITT-RELATED"/>
    <property type="match status" value="1"/>
</dbReference>
<organism evidence="8 9">
    <name type="scientific">Dethiosulfovibrio marinus</name>
    <dbReference type="NCBI Taxonomy" id="133532"/>
    <lineage>
        <taxon>Bacteria</taxon>
        <taxon>Thermotogati</taxon>
        <taxon>Synergistota</taxon>
        <taxon>Synergistia</taxon>
        <taxon>Synergistales</taxon>
        <taxon>Dethiosulfovibrionaceae</taxon>
        <taxon>Dethiosulfovibrio</taxon>
    </lineage>
</organism>
<evidence type="ECO:0000256" key="6">
    <source>
        <dbReference type="SAM" id="Phobius"/>
    </source>
</evidence>
<feature type="transmembrane region" description="Helical" evidence="6">
    <location>
        <begin position="164"/>
        <end position="182"/>
    </location>
</feature>
<keyword evidence="4 6" id="KW-1133">Transmembrane helix</keyword>
<reference evidence="8 9" key="1">
    <citation type="submission" date="2022-01" db="EMBL/GenBank/DDBJ databases">
        <title>Dethiosulfovibrio faecalis sp. nov., a novel proteolytic, non-sulfur-reducing bacterium isolated from a marine aquaculture solid waste bioreactor.</title>
        <authorList>
            <person name="Grabowski S."/>
            <person name="Apolinario E."/>
            <person name="Schneider N."/>
            <person name="Marshall C.W."/>
            <person name="Sowers K.R."/>
        </authorList>
    </citation>
    <scope>NUCLEOTIDE SEQUENCE [LARGE SCALE GENOMIC DNA]</scope>
    <source>
        <strain evidence="8 9">DSM 12537</strain>
    </source>
</reference>
<evidence type="ECO:0000256" key="3">
    <source>
        <dbReference type="ARBA" id="ARBA00022692"/>
    </source>
</evidence>
<evidence type="ECO:0000256" key="2">
    <source>
        <dbReference type="ARBA" id="ARBA00022475"/>
    </source>
</evidence>
<dbReference type="Gene3D" id="3.30.70.120">
    <property type="match status" value="1"/>
</dbReference>
<evidence type="ECO:0000313" key="9">
    <source>
        <dbReference type="Proteomes" id="UP001200430"/>
    </source>
</evidence>
<evidence type="ECO:0000259" key="7">
    <source>
        <dbReference type="Pfam" id="PF10035"/>
    </source>
</evidence>
<comment type="subcellular location">
    <subcellularLocation>
        <location evidence="1">Cell membrane</location>
        <topology evidence="1">Multi-pass membrane protein</topology>
    </subcellularLocation>
</comment>
<dbReference type="Pfam" id="PF10035">
    <property type="entry name" value="DUF2179"/>
    <property type="match status" value="1"/>
</dbReference>
<comment type="caution">
    <text evidence="8">The sequence shown here is derived from an EMBL/GenBank/DDBJ whole genome shotgun (WGS) entry which is preliminary data.</text>
</comment>
<dbReference type="InterPro" id="IPR015867">
    <property type="entry name" value="N-reg_PII/ATP_PRibTrfase_C"/>
</dbReference>
<dbReference type="Proteomes" id="UP001200430">
    <property type="component" value="Unassembled WGS sequence"/>
</dbReference>
<evidence type="ECO:0000313" key="8">
    <source>
        <dbReference type="EMBL" id="MCF4143141.1"/>
    </source>
</evidence>
<dbReference type="RefSeq" id="WP_236099846.1">
    <property type="nucleotide sequence ID" value="NZ_JAKGUD010000011.1"/>
</dbReference>
<evidence type="ECO:0000256" key="1">
    <source>
        <dbReference type="ARBA" id="ARBA00004651"/>
    </source>
</evidence>
<sequence>MRHNRTLKGMLAETRRFIREEGRSLVAITLGAMIYAMAIQLFVIPAKLPGTGVNGIALLLNYMWGIPLAIPIWGLNAILFMYGWKVLPKRFTLWSIYGTVIFTAFLKVAETSLPVPVIDDRFLLIVVAGLLQGIPYAMIFTAGGSLGGTDIISMAVRRKTGMEVSQFTMIANMLVIGLFLMAVSFENVVYGVVLSYITTTVMGGSMRSFGLRKEALIVSSDPDRVRHFITQELGRGVTVFIGRGGFSDSPRDILMTLLTARQAMLLKQYLQKTDPKAFLRLADATEVLGRGFGSWKKDV</sequence>
<feature type="transmembrane region" description="Helical" evidence="6">
    <location>
        <begin position="188"/>
        <end position="206"/>
    </location>
</feature>